<dbReference type="InterPro" id="IPR039421">
    <property type="entry name" value="Type_1_exporter"/>
</dbReference>
<dbReference type="PANTHER" id="PTHR43394">
    <property type="entry name" value="ATP-DEPENDENT PERMEASE MDL1, MITOCHONDRIAL"/>
    <property type="match status" value="1"/>
</dbReference>
<evidence type="ECO:0000259" key="1">
    <source>
        <dbReference type="Pfam" id="PF00005"/>
    </source>
</evidence>
<proteinExistence type="predicted"/>
<accession>A0A402AK10</accession>
<organism evidence="2 3">
    <name type="scientific">Dictyobacter kobayashii</name>
    <dbReference type="NCBI Taxonomy" id="2014872"/>
    <lineage>
        <taxon>Bacteria</taxon>
        <taxon>Bacillati</taxon>
        <taxon>Chloroflexota</taxon>
        <taxon>Ktedonobacteria</taxon>
        <taxon>Ktedonobacterales</taxon>
        <taxon>Dictyobacteraceae</taxon>
        <taxon>Dictyobacter</taxon>
    </lineage>
</organism>
<dbReference type="GO" id="GO:0015421">
    <property type="term" value="F:ABC-type oligopeptide transporter activity"/>
    <property type="evidence" value="ECO:0007669"/>
    <property type="project" value="TreeGrafter"/>
</dbReference>
<dbReference type="InterPro" id="IPR003439">
    <property type="entry name" value="ABC_transporter-like_ATP-bd"/>
</dbReference>
<keyword evidence="3" id="KW-1185">Reference proteome</keyword>
<dbReference type="AlphaFoldDB" id="A0A402AK10"/>
<dbReference type="Gene3D" id="3.40.50.300">
    <property type="entry name" value="P-loop containing nucleotide triphosphate hydrolases"/>
    <property type="match status" value="1"/>
</dbReference>
<dbReference type="EMBL" id="BIFS01000001">
    <property type="protein sequence ID" value="GCE19399.1"/>
    <property type="molecule type" value="Genomic_DNA"/>
</dbReference>
<dbReference type="GO" id="GO:0005524">
    <property type="term" value="F:ATP binding"/>
    <property type="evidence" value="ECO:0007669"/>
    <property type="project" value="InterPro"/>
</dbReference>
<dbReference type="Pfam" id="PF00005">
    <property type="entry name" value="ABC_tran"/>
    <property type="match status" value="1"/>
</dbReference>
<protein>
    <recommendedName>
        <fullName evidence="1">ABC transporter domain-containing protein</fullName>
    </recommendedName>
</protein>
<dbReference type="SUPFAM" id="SSF52540">
    <property type="entry name" value="P-loop containing nucleoside triphosphate hydrolases"/>
    <property type="match status" value="1"/>
</dbReference>
<feature type="domain" description="ABC transporter" evidence="1">
    <location>
        <begin position="1"/>
        <end position="29"/>
    </location>
</feature>
<dbReference type="GO" id="GO:0016887">
    <property type="term" value="F:ATP hydrolysis activity"/>
    <property type="evidence" value="ECO:0007669"/>
    <property type="project" value="InterPro"/>
</dbReference>
<gene>
    <name evidence="2" type="ORF">KDK_31990</name>
</gene>
<reference evidence="3" key="1">
    <citation type="submission" date="2018-12" db="EMBL/GenBank/DDBJ databases">
        <title>Tengunoibacter tsumagoiensis gen. nov., sp. nov., Dictyobacter kobayashii sp. nov., D. alpinus sp. nov., and D. joshuensis sp. nov. and description of Dictyobacteraceae fam. nov. within the order Ktedonobacterales isolated from Tengu-no-mugimeshi.</title>
        <authorList>
            <person name="Wang C.M."/>
            <person name="Zheng Y."/>
            <person name="Sakai Y."/>
            <person name="Toyoda A."/>
            <person name="Minakuchi Y."/>
            <person name="Abe K."/>
            <person name="Yokota A."/>
            <person name="Yabe S."/>
        </authorList>
    </citation>
    <scope>NUCLEOTIDE SEQUENCE [LARGE SCALE GENOMIC DNA]</scope>
    <source>
        <strain evidence="3">Uno11</strain>
    </source>
</reference>
<dbReference type="OrthoDB" id="9806127at2"/>
<comment type="caution">
    <text evidence="2">The sequence shown here is derived from an EMBL/GenBank/DDBJ whole genome shotgun (WGS) entry which is preliminary data.</text>
</comment>
<evidence type="ECO:0000313" key="3">
    <source>
        <dbReference type="Proteomes" id="UP000287188"/>
    </source>
</evidence>
<evidence type="ECO:0000313" key="2">
    <source>
        <dbReference type="EMBL" id="GCE19399.1"/>
    </source>
</evidence>
<sequence length="104" mass="11909">MSGGEWQKVALARAFMRDARILILDEPTSALDPQAEFDVFTRFRHLTEGKTAIFISHRFSTVRLADRIFVIEHGGMVEHGSHQELMALDGRYAELFNLQAQAYR</sequence>
<dbReference type="InterPro" id="IPR027417">
    <property type="entry name" value="P-loop_NTPase"/>
</dbReference>
<dbReference type="PANTHER" id="PTHR43394:SF1">
    <property type="entry name" value="ATP-BINDING CASSETTE SUB-FAMILY B MEMBER 10, MITOCHONDRIAL"/>
    <property type="match status" value="1"/>
</dbReference>
<dbReference type="Proteomes" id="UP000287188">
    <property type="component" value="Unassembled WGS sequence"/>
</dbReference>
<dbReference type="RefSeq" id="WP_126551280.1">
    <property type="nucleotide sequence ID" value="NZ_BIFS01000001.1"/>
</dbReference>
<name>A0A402AK10_9CHLR</name>